<dbReference type="Pfam" id="PF14096">
    <property type="entry name" value="DUF4274"/>
    <property type="match status" value="1"/>
</dbReference>
<name>A0A0E2H4N4_9FIRM</name>
<organism evidence="2 3">
    <name type="scientific">[Clostridium] clostridioforme 90A8</name>
    <dbReference type="NCBI Taxonomy" id="999408"/>
    <lineage>
        <taxon>Bacteria</taxon>
        <taxon>Bacillati</taxon>
        <taxon>Bacillota</taxon>
        <taxon>Clostridia</taxon>
        <taxon>Lachnospirales</taxon>
        <taxon>Lachnospiraceae</taxon>
        <taxon>Enterocloster</taxon>
    </lineage>
</organism>
<dbReference type="Proteomes" id="UP000013085">
    <property type="component" value="Unassembled WGS sequence"/>
</dbReference>
<reference evidence="2 3" key="1">
    <citation type="submission" date="2013-01" db="EMBL/GenBank/DDBJ databases">
        <title>The Genome Sequence of Clostridium clostridioforme 90A8.</title>
        <authorList>
            <consortium name="The Broad Institute Genome Sequencing Platform"/>
            <person name="Earl A."/>
            <person name="Ward D."/>
            <person name="Feldgarden M."/>
            <person name="Gevers D."/>
            <person name="Courvalin P."/>
            <person name="Lambert T."/>
            <person name="Walker B."/>
            <person name="Young S.K."/>
            <person name="Zeng Q."/>
            <person name="Gargeya S."/>
            <person name="Fitzgerald M."/>
            <person name="Haas B."/>
            <person name="Abouelleil A."/>
            <person name="Alvarado L."/>
            <person name="Arachchi H.M."/>
            <person name="Berlin A.M."/>
            <person name="Chapman S.B."/>
            <person name="Dewar J."/>
            <person name="Goldberg J."/>
            <person name="Griggs A."/>
            <person name="Gujja S."/>
            <person name="Hansen M."/>
            <person name="Howarth C."/>
            <person name="Imamovic A."/>
            <person name="Larimer J."/>
            <person name="McCowan C."/>
            <person name="Murphy C."/>
            <person name="Neiman D."/>
            <person name="Pearson M."/>
            <person name="Priest M."/>
            <person name="Roberts A."/>
            <person name="Saif S."/>
            <person name="Shea T."/>
            <person name="Sisk P."/>
            <person name="Sykes S."/>
            <person name="Wortman J."/>
            <person name="Nusbaum C."/>
            <person name="Birren B."/>
        </authorList>
    </citation>
    <scope>NUCLEOTIDE SEQUENCE [LARGE SCALE GENOMIC DNA]</scope>
    <source>
        <strain evidence="2 3">90A8</strain>
    </source>
</reference>
<dbReference type="InterPro" id="IPR025369">
    <property type="entry name" value="DUF4274"/>
</dbReference>
<protein>
    <recommendedName>
        <fullName evidence="1">DUF4274 domain-containing protein</fullName>
    </recommendedName>
</protein>
<dbReference type="AlphaFoldDB" id="A0A0E2H4N4"/>
<dbReference type="RefSeq" id="WP_002592087.1">
    <property type="nucleotide sequence ID" value="NZ_KB850986.1"/>
</dbReference>
<evidence type="ECO:0000313" key="3">
    <source>
        <dbReference type="Proteomes" id="UP000013085"/>
    </source>
</evidence>
<dbReference type="HOGENOM" id="CLU_149867_0_0_9"/>
<dbReference type="PATRIC" id="fig|999408.3.peg.4953"/>
<proteinExistence type="predicted"/>
<accession>A0A0E2H4N4</accession>
<dbReference type="EMBL" id="AGYR01000055">
    <property type="protein sequence ID" value="ENZ09014.1"/>
    <property type="molecule type" value="Genomic_DNA"/>
</dbReference>
<feature type="domain" description="DUF4274" evidence="1">
    <location>
        <begin position="11"/>
        <end position="72"/>
    </location>
</feature>
<comment type="caution">
    <text evidence="2">The sequence shown here is derived from an EMBL/GenBank/DDBJ whole genome shotgun (WGS) entry which is preliminary data.</text>
</comment>
<evidence type="ECO:0000313" key="2">
    <source>
        <dbReference type="EMBL" id="ENZ09014.1"/>
    </source>
</evidence>
<gene>
    <name evidence="2" type="ORF">HMPREF1090_04608</name>
</gene>
<sequence length="109" mass="12555">MVYNDLRSKLNEYNWDDGFEIPKQILAAPSCDLALALEIFYLSDGYAFLDDSTKTTDLKEWGKFIAVLYDDILNDKFPKTSTAFEIPLSQVQKYKLQKKGISKNFLTDL</sequence>
<evidence type="ECO:0000259" key="1">
    <source>
        <dbReference type="Pfam" id="PF14096"/>
    </source>
</evidence>